<proteinExistence type="predicted"/>
<comment type="caution">
    <text evidence="2">The sequence shown here is derived from an EMBL/GenBank/DDBJ whole genome shotgun (WGS) entry which is preliminary data.</text>
</comment>
<name>A0A540MXC7_MALBA</name>
<dbReference type="EMBL" id="VIEB01000154">
    <property type="protein sequence ID" value="TQE03455.1"/>
    <property type="molecule type" value="Genomic_DNA"/>
</dbReference>
<organism evidence="2 3">
    <name type="scientific">Malus baccata</name>
    <name type="common">Siberian crab apple</name>
    <name type="synonym">Pyrus baccata</name>
    <dbReference type="NCBI Taxonomy" id="106549"/>
    <lineage>
        <taxon>Eukaryota</taxon>
        <taxon>Viridiplantae</taxon>
        <taxon>Streptophyta</taxon>
        <taxon>Embryophyta</taxon>
        <taxon>Tracheophyta</taxon>
        <taxon>Spermatophyta</taxon>
        <taxon>Magnoliopsida</taxon>
        <taxon>eudicotyledons</taxon>
        <taxon>Gunneridae</taxon>
        <taxon>Pentapetalae</taxon>
        <taxon>rosids</taxon>
        <taxon>fabids</taxon>
        <taxon>Rosales</taxon>
        <taxon>Rosaceae</taxon>
        <taxon>Amygdaloideae</taxon>
        <taxon>Maleae</taxon>
        <taxon>Malus</taxon>
    </lineage>
</organism>
<dbReference type="AlphaFoldDB" id="A0A540MXC7"/>
<evidence type="ECO:0000313" key="2">
    <source>
        <dbReference type="EMBL" id="TQE03455.1"/>
    </source>
</evidence>
<feature type="compositionally biased region" description="Basic residues" evidence="1">
    <location>
        <begin position="41"/>
        <end position="51"/>
    </location>
</feature>
<keyword evidence="3" id="KW-1185">Reference proteome</keyword>
<evidence type="ECO:0000256" key="1">
    <source>
        <dbReference type="SAM" id="MobiDB-lite"/>
    </source>
</evidence>
<gene>
    <name evidence="2" type="ORF">C1H46_010935</name>
</gene>
<evidence type="ECO:0000313" key="3">
    <source>
        <dbReference type="Proteomes" id="UP000315295"/>
    </source>
</evidence>
<sequence length="87" mass="10049">MAAKNREEQPTMIAKIKDRVSPEIISRNEKEEIERNQSAQRQRRKTQLRKAKNGELKGEVKEMSGRRERNDTEHLGSMGKTGNSLQT</sequence>
<feature type="compositionally biased region" description="Basic and acidic residues" evidence="1">
    <location>
        <begin position="52"/>
        <end position="74"/>
    </location>
</feature>
<reference evidence="2 3" key="1">
    <citation type="journal article" date="2019" name="G3 (Bethesda)">
        <title>Sequencing of a Wild Apple (Malus baccata) Genome Unravels the Differences Between Cultivated and Wild Apple Species Regarding Disease Resistance and Cold Tolerance.</title>
        <authorList>
            <person name="Chen X."/>
        </authorList>
    </citation>
    <scope>NUCLEOTIDE SEQUENCE [LARGE SCALE GENOMIC DNA]</scope>
    <source>
        <strain evidence="3">cv. Shandingzi</strain>
        <tissue evidence="2">Leaves</tissue>
    </source>
</reference>
<feature type="region of interest" description="Disordered" evidence="1">
    <location>
        <begin position="27"/>
        <end position="87"/>
    </location>
</feature>
<accession>A0A540MXC7</accession>
<protein>
    <submittedName>
        <fullName evidence="2">Uncharacterized protein</fullName>
    </submittedName>
</protein>
<dbReference type="Proteomes" id="UP000315295">
    <property type="component" value="Unassembled WGS sequence"/>
</dbReference>